<sequence length="164" mass="17716">MHNIIECSGGHYVDVGSTKLLAEGKAGIKSEVEPIAYTPSGLQLSDGSSINADAIVWCTGYADKDIHDFAAQSLGGRSLGEDINGSEGDVISPAAIVARLDATWGIDVEGEVRGMWKRNLRLDNFWIMGGHTQHHRWHSRTLALQIKAAVEGVLPPAYRDTTHP</sequence>
<dbReference type="SUPFAM" id="SSF51905">
    <property type="entry name" value="FAD/NAD(P)-binding domain"/>
    <property type="match status" value="1"/>
</dbReference>
<dbReference type="RefSeq" id="XP_022398448.1">
    <property type="nucleotide sequence ID" value="XM_022544843.1"/>
</dbReference>
<dbReference type="GeneID" id="34461104"/>
<dbReference type="VEuPathDB" id="FungiDB:ASPGLDRAFT_37579"/>
<accession>A0A1L9VCW1</accession>
<protein>
    <recommendedName>
        <fullName evidence="3">FAD/NAD(P)-binding domain-containing protein</fullName>
    </recommendedName>
</protein>
<keyword evidence="2" id="KW-1185">Reference proteome</keyword>
<reference evidence="2" key="1">
    <citation type="journal article" date="2017" name="Genome Biol.">
        <title>Comparative genomics reveals high biological diversity and specific adaptations in the industrially and medically important fungal genus Aspergillus.</title>
        <authorList>
            <person name="de Vries R.P."/>
            <person name="Riley R."/>
            <person name="Wiebenga A."/>
            <person name="Aguilar-Osorio G."/>
            <person name="Amillis S."/>
            <person name="Uchima C.A."/>
            <person name="Anderluh G."/>
            <person name="Asadollahi M."/>
            <person name="Askin M."/>
            <person name="Barry K."/>
            <person name="Battaglia E."/>
            <person name="Bayram O."/>
            <person name="Benocci T."/>
            <person name="Braus-Stromeyer S.A."/>
            <person name="Caldana C."/>
            <person name="Canovas D."/>
            <person name="Cerqueira G.C."/>
            <person name="Chen F."/>
            <person name="Chen W."/>
            <person name="Choi C."/>
            <person name="Clum A."/>
            <person name="Dos Santos R.A."/>
            <person name="Damasio A.R."/>
            <person name="Diallinas G."/>
            <person name="Emri T."/>
            <person name="Fekete E."/>
            <person name="Flipphi M."/>
            <person name="Freyberg S."/>
            <person name="Gallo A."/>
            <person name="Gournas C."/>
            <person name="Habgood R."/>
            <person name="Hainaut M."/>
            <person name="Harispe M.L."/>
            <person name="Henrissat B."/>
            <person name="Hilden K.S."/>
            <person name="Hope R."/>
            <person name="Hossain A."/>
            <person name="Karabika E."/>
            <person name="Karaffa L."/>
            <person name="Karanyi Z."/>
            <person name="Krasevec N."/>
            <person name="Kuo A."/>
            <person name="Kusch H."/>
            <person name="LaButti K."/>
            <person name="Lagendijk E.L."/>
            <person name="Lapidus A."/>
            <person name="Levasseur A."/>
            <person name="Lindquist E."/>
            <person name="Lipzen A."/>
            <person name="Logrieco A.F."/>
            <person name="MacCabe A."/>
            <person name="Maekelae M.R."/>
            <person name="Malavazi I."/>
            <person name="Melin P."/>
            <person name="Meyer V."/>
            <person name="Mielnichuk N."/>
            <person name="Miskei M."/>
            <person name="Molnar A.P."/>
            <person name="Mule G."/>
            <person name="Ngan C.Y."/>
            <person name="Orejas M."/>
            <person name="Orosz E."/>
            <person name="Ouedraogo J.P."/>
            <person name="Overkamp K.M."/>
            <person name="Park H.-S."/>
            <person name="Perrone G."/>
            <person name="Piumi F."/>
            <person name="Punt P.J."/>
            <person name="Ram A.F."/>
            <person name="Ramon A."/>
            <person name="Rauscher S."/>
            <person name="Record E."/>
            <person name="Riano-Pachon D.M."/>
            <person name="Robert V."/>
            <person name="Roehrig J."/>
            <person name="Ruller R."/>
            <person name="Salamov A."/>
            <person name="Salih N.S."/>
            <person name="Samson R.A."/>
            <person name="Sandor E."/>
            <person name="Sanguinetti M."/>
            <person name="Schuetze T."/>
            <person name="Sepcic K."/>
            <person name="Shelest E."/>
            <person name="Sherlock G."/>
            <person name="Sophianopoulou V."/>
            <person name="Squina F.M."/>
            <person name="Sun H."/>
            <person name="Susca A."/>
            <person name="Todd R.B."/>
            <person name="Tsang A."/>
            <person name="Unkles S.E."/>
            <person name="van de Wiele N."/>
            <person name="van Rossen-Uffink D."/>
            <person name="Oliveira J.V."/>
            <person name="Vesth T.C."/>
            <person name="Visser J."/>
            <person name="Yu J.-H."/>
            <person name="Zhou M."/>
            <person name="Andersen M.R."/>
            <person name="Archer D.B."/>
            <person name="Baker S.E."/>
            <person name="Benoit I."/>
            <person name="Brakhage A.A."/>
            <person name="Braus G.H."/>
            <person name="Fischer R."/>
            <person name="Frisvad J.C."/>
            <person name="Goldman G.H."/>
            <person name="Houbraken J."/>
            <person name="Oakley B."/>
            <person name="Pocsi I."/>
            <person name="Scazzocchio C."/>
            <person name="Seiboth B."/>
            <person name="vanKuyk P.A."/>
            <person name="Wortman J."/>
            <person name="Dyer P.S."/>
            <person name="Grigoriev I.V."/>
        </authorList>
    </citation>
    <scope>NUCLEOTIDE SEQUENCE [LARGE SCALE GENOMIC DNA]</scope>
    <source>
        <strain evidence="2">CBS 516.65</strain>
    </source>
</reference>
<dbReference type="AlphaFoldDB" id="A0A1L9VCW1"/>
<organism evidence="1 2">
    <name type="scientific">Aspergillus glaucus CBS 516.65</name>
    <dbReference type="NCBI Taxonomy" id="1160497"/>
    <lineage>
        <taxon>Eukaryota</taxon>
        <taxon>Fungi</taxon>
        <taxon>Dikarya</taxon>
        <taxon>Ascomycota</taxon>
        <taxon>Pezizomycotina</taxon>
        <taxon>Eurotiomycetes</taxon>
        <taxon>Eurotiomycetidae</taxon>
        <taxon>Eurotiales</taxon>
        <taxon>Aspergillaceae</taxon>
        <taxon>Aspergillus</taxon>
        <taxon>Aspergillus subgen. Aspergillus</taxon>
    </lineage>
</organism>
<proteinExistence type="predicted"/>
<evidence type="ECO:0008006" key="3">
    <source>
        <dbReference type="Google" id="ProtNLM"/>
    </source>
</evidence>
<name>A0A1L9VCW1_ASPGL</name>
<dbReference type="Gene3D" id="3.50.50.60">
    <property type="entry name" value="FAD/NAD(P)-binding domain"/>
    <property type="match status" value="1"/>
</dbReference>
<gene>
    <name evidence="1" type="ORF">ASPGLDRAFT_37579</name>
</gene>
<dbReference type="InterPro" id="IPR036188">
    <property type="entry name" value="FAD/NAD-bd_sf"/>
</dbReference>
<dbReference type="OrthoDB" id="74360at2759"/>
<dbReference type="STRING" id="1160497.A0A1L9VCW1"/>
<evidence type="ECO:0000313" key="2">
    <source>
        <dbReference type="Proteomes" id="UP000184300"/>
    </source>
</evidence>
<evidence type="ECO:0000313" key="1">
    <source>
        <dbReference type="EMBL" id="OJJ81750.1"/>
    </source>
</evidence>
<dbReference type="Proteomes" id="UP000184300">
    <property type="component" value="Unassembled WGS sequence"/>
</dbReference>
<dbReference type="EMBL" id="KV878904">
    <property type="protein sequence ID" value="OJJ81750.1"/>
    <property type="molecule type" value="Genomic_DNA"/>
</dbReference>